<evidence type="ECO:0000313" key="3">
    <source>
        <dbReference type="Proteomes" id="UP000008068"/>
    </source>
</evidence>
<sequence>MNPLHRSSYRPANRTTKYLPLSRTPSHRRPKPSVNSTHSAERSGGKQLLFFPSTPSQSDESVTINIELSYPSQSSGTSSLQKNRKPSGIETFSFFFVTYFPYYNGNITAQVLKNDC</sequence>
<feature type="region of interest" description="Disordered" evidence="1">
    <location>
        <begin position="1"/>
        <end position="58"/>
    </location>
</feature>
<keyword evidence="3" id="KW-1185">Reference proteome</keyword>
<dbReference type="AlphaFoldDB" id="G0M715"/>
<dbReference type="EMBL" id="GL379786">
    <property type="protein sequence ID" value="EGT30645.1"/>
    <property type="molecule type" value="Genomic_DNA"/>
</dbReference>
<reference evidence="3" key="1">
    <citation type="submission" date="2011-07" db="EMBL/GenBank/DDBJ databases">
        <authorList>
            <consortium name="Caenorhabditis brenneri Sequencing and Analysis Consortium"/>
            <person name="Wilson R.K."/>
        </authorList>
    </citation>
    <scope>NUCLEOTIDE SEQUENCE [LARGE SCALE GENOMIC DNA]</scope>
    <source>
        <strain evidence="3">PB2801</strain>
    </source>
</reference>
<evidence type="ECO:0000313" key="2">
    <source>
        <dbReference type="EMBL" id="EGT30645.1"/>
    </source>
</evidence>
<organism evidence="3">
    <name type="scientific">Caenorhabditis brenneri</name>
    <name type="common">Nematode worm</name>
    <dbReference type="NCBI Taxonomy" id="135651"/>
    <lineage>
        <taxon>Eukaryota</taxon>
        <taxon>Metazoa</taxon>
        <taxon>Ecdysozoa</taxon>
        <taxon>Nematoda</taxon>
        <taxon>Chromadorea</taxon>
        <taxon>Rhabditida</taxon>
        <taxon>Rhabditina</taxon>
        <taxon>Rhabditomorpha</taxon>
        <taxon>Rhabditoidea</taxon>
        <taxon>Rhabditidae</taxon>
        <taxon>Peloderinae</taxon>
        <taxon>Caenorhabditis</taxon>
    </lineage>
</organism>
<evidence type="ECO:0000256" key="1">
    <source>
        <dbReference type="SAM" id="MobiDB-lite"/>
    </source>
</evidence>
<proteinExistence type="predicted"/>
<name>G0M715_CAEBE</name>
<protein>
    <submittedName>
        <fullName evidence="2">Uncharacterized protein</fullName>
    </submittedName>
</protein>
<dbReference type="STRING" id="135651.G0M715"/>
<dbReference type="Proteomes" id="UP000008068">
    <property type="component" value="Unassembled WGS sequence"/>
</dbReference>
<dbReference type="HOGENOM" id="CLU_2098990_0_0_1"/>
<accession>G0M715</accession>
<gene>
    <name evidence="2" type="ORF">CAEBREN_01170</name>
</gene>
<dbReference type="InParanoid" id="G0M715"/>